<dbReference type="EMBL" id="JAGKQM010000017">
    <property type="protein sequence ID" value="KAH0867047.1"/>
    <property type="molecule type" value="Genomic_DNA"/>
</dbReference>
<evidence type="ECO:0000256" key="2">
    <source>
        <dbReference type="ARBA" id="ARBA00022692"/>
    </source>
</evidence>
<keyword evidence="5" id="KW-0472">Membrane</keyword>
<dbReference type="InterPro" id="IPR024788">
    <property type="entry name" value="Malectin-like_Carb-bd_dom"/>
</dbReference>
<gene>
    <name evidence="8" type="ORF">HID58_074069</name>
</gene>
<accession>A0ABQ7YFV5</accession>
<name>A0ABQ7YFV5_BRANA</name>
<proteinExistence type="predicted"/>
<evidence type="ECO:0000256" key="6">
    <source>
        <dbReference type="SAM" id="SignalP"/>
    </source>
</evidence>
<protein>
    <recommendedName>
        <fullName evidence="7">Malectin-like domain-containing protein</fullName>
    </recommendedName>
</protein>
<evidence type="ECO:0000313" key="9">
    <source>
        <dbReference type="Proteomes" id="UP000824890"/>
    </source>
</evidence>
<dbReference type="PANTHER" id="PTHR45631">
    <property type="entry name" value="OS07G0107800 PROTEIN-RELATED"/>
    <property type="match status" value="1"/>
</dbReference>
<evidence type="ECO:0000256" key="4">
    <source>
        <dbReference type="ARBA" id="ARBA00022989"/>
    </source>
</evidence>
<keyword evidence="3 6" id="KW-0732">Signal</keyword>
<comment type="subcellular location">
    <subcellularLocation>
        <location evidence="1">Membrane</location>
        <topology evidence="1">Single-pass membrane protein</topology>
    </subcellularLocation>
</comment>
<dbReference type="PANTHER" id="PTHR45631:SF202">
    <property type="entry name" value="SENESCENCE-INDUCED RECEPTOR-LIKE SERINE_THREONINE-PROTEIN KINASE"/>
    <property type="match status" value="1"/>
</dbReference>
<feature type="signal peptide" evidence="6">
    <location>
        <begin position="1"/>
        <end position="21"/>
    </location>
</feature>
<reference evidence="8 9" key="1">
    <citation type="submission" date="2021-05" db="EMBL/GenBank/DDBJ databases">
        <title>Genome Assembly of Synthetic Allotetraploid Brassica napus Reveals Homoeologous Exchanges between Subgenomes.</title>
        <authorList>
            <person name="Davis J.T."/>
        </authorList>
    </citation>
    <scope>NUCLEOTIDE SEQUENCE [LARGE SCALE GENOMIC DNA]</scope>
    <source>
        <strain evidence="9">cv. Da-Ae</strain>
        <tissue evidence="8">Seedling</tissue>
    </source>
</reference>
<comment type="caution">
    <text evidence="8">The sequence shown here is derived from an EMBL/GenBank/DDBJ whole genome shotgun (WGS) entry which is preliminary data.</text>
</comment>
<dbReference type="Pfam" id="PF12819">
    <property type="entry name" value="Malectin_like"/>
    <property type="match status" value="1"/>
</dbReference>
<evidence type="ECO:0000259" key="7">
    <source>
        <dbReference type="Pfam" id="PF12819"/>
    </source>
</evidence>
<feature type="domain" description="Malectin-like" evidence="7">
    <location>
        <begin position="117"/>
        <end position="320"/>
    </location>
</feature>
<evidence type="ECO:0000256" key="1">
    <source>
        <dbReference type="ARBA" id="ARBA00004167"/>
    </source>
</evidence>
<keyword evidence="9" id="KW-1185">Reference proteome</keyword>
<evidence type="ECO:0000313" key="8">
    <source>
        <dbReference type="EMBL" id="KAH0867047.1"/>
    </source>
</evidence>
<keyword evidence="4" id="KW-1133">Transmembrane helix</keyword>
<evidence type="ECO:0000256" key="5">
    <source>
        <dbReference type="ARBA" id="ARBA00023136"/>
    </source>
</evidence>
<keyword evidence="2" id="KW-0812">Transmembrane</keyword>
<evidence type="ECO:0000256" key="3">
    <source>
        <dbReference type="ARBA" id="ARBA00022729"/>
    </source>
</evidence>
<sequence>MALYNSLLLVTFVSFIVLVQAQDQSGFVSIDCGLPDGSRYIDETTDINYISDVEFVETGTSHSIDTEFRTSSLEIQFNNVRSFPQGKRNCYRVQPPQGKGSKHLIRTRFMYGNYDDNETTIVTKEIIHTLGSDHVQVCLVDKGRGTPFMSVLELRLLKNDMYETPHDKLMLIARRDVGSISNISVRYKDDAYDRLWTPRQFENFTILNTSLSIDQTSSNSLQPPLIVMRTANAPRRAIQYINMLLEPKDPKGNCKEMRREFTVLVNGEPMEPTVFSPRFLFTDTISNKNPVNGSRIEISIRPTNRLTLQPIINAIEVYQVNESLQPPTHQLDVDAIMKIKAMYRVKKDWQGDPCVPIDYSWEGLNCENPPRILLCENLAKLIYVLKYWRVAGTNPPAGCTDFVINLFCWDLSNNSLKGNVLDCFAYLPSLTELCIQQVILICLLCVFLQKLGKKQINGLASTKTTGEIKHRITEAKVYTNVNIFGHIVSGNPGLFLSSSCQETKKNEGYIVLLVTSIIGVLVL</sequence>
<dbReference type="Proteomes" id="UP000824890">
    <property type="component" value="Unassembled WGS sequence"/>
</dbReference>
<feature type="chain" id="PRO_5046025162" description="Malectin-like domain-containing protein" evidence="6">
    <location>
        <begin position="22"/>
        <end position="523"/>
    </location>
</feature>
<organism evidence="8 9">
    <name type="scientific">Brassica napus</name>
    <name type="common">Rape</name>
    <dbReference type="NCBI Taxonomy" id="3708"/>
    <lineage>
        <taxon>Eukaryota</taxon>
        <taxon>Viridiplantae</taxon>
        <taxon>Streptophyta</taxon>
        <taxon>Embryophyta</taxon>
        <taxon>Tracheophyta</taxon>
        <taxon>Spermatophyta</taxon>
        <taxon>Magnoliopsida</taxon>
        <taxon>eudicotyledons</taxon>
        <taxon>Gunneridae</taxon>
        <taxon>Pentapetalae</taxon>
        <taxon>rosids</taxon>
        <taxon>malvids</taxon>
        <taxon>Brassicales</taxon>
        <taxon>Brassicaceae</taxon>
        <taxon>Brassiceae</taxon>
        <taxon>Brassica</taxon>
    </lineage>
</organism>